<dbReference type="GO" id="GO:0005524">
    <property type="term" value="F:ATP binding"/>
    <property type="evidence" value="ECO:0007669"/>
    <property type="project" value="UniProtKB-KW"/>
</dbReference>
<comment type="similarity">
    <text evidence="6">Belongs to the ribose 1,5-bisphosphokinase family.</text>
</comment>
<comment type="function">
    <text evidence="6">Catalyzes the phosphorylation of ribose 1,5-bisphosphate to 5-phospho-D-ribosyl alpha-1-diphosphate (PRPP).</text>
</comment>
<organism evidence="8 9">
    <name type="scientific">Azoarcus taiwanensis</name>
    <dbReference type="NCBI Taxonomy" id="666964"/>
    <lineage>
        <taxon>Bacteria</taxon>
        <taxon>Pseudomonadati</taxon>
        <taxon>Pseudomonadota</taxon>
        <taxon>Betaproteobacteria</taxon>
        <taxon>Rhodocyclales</taxon>
        <taxon>Zoogloeaceae</taxon>
        <taxon>Azoarcus</taxon>
    </lineage>
</organism>
<gene>
    <name evidence="6 8" type="primary">phnN</name>
    <name evidence="8" type="ORF">GPA21_15980</name>
</gene>
<dbReference type="HAMAP" id="MF_00836">
    <property type="entry name" value="PhnN"/>
    <property type="match status" value="1"/>
</dbReference>
<dbReference type="GO" id="GO:0005829">
    <property type="term" value="C:cytosol"/>
    <property type="evidence" value="ECO:0007669"/>
    <property type="project" value="TreeGrafter"/>
</dbReference>
<evidence type="ECO:0000259" key="7">
    <source>
        <dbReference type="SMART" id="SM00072"/>
    </source>
</evidence>
<dbReference type="GO" id="GO:0006015">
    <property type="term" value="P:5-phosphoribose 1-diphosphate biosynthetic process"/>
    <property type="evidence" value="ECO:0007669"/>
    <property type="project" value="UniProtKB-UniRule"/>
</dbReference>
<evidence type="ECO:0000256" key="5">
    <source>
        <dbReference type="ARBA" id="ARBA00022840"/>
    </source>
</evidence>
<dbReference type="GO" id="GO:0019634">
    <property type="term" value="P:organic phosphonate metabolic process"/>
    <property type="evidence" value="ECO:0007669"/>
    <property type="project" value="UniProtKB-UniRule"/>
</dbReference>
<dbReference type="PANTHER" id="PTHR23117:SF8">
    <property type="entry name" value="RIBOSE 1,5-BISPHOSPHATE PHOSPHOKINASE PHNN"/>
    <property type="match status" value="1"/>
</dbReference>
<dbReference type="NCBIfam" id="TIGR02322">
    <property type="entry name" value="phosphon_PhnN"/>
    <property type="match status" value="1"/>
</dbReference>
<dbReference type="PANTHER" id="PTHR23117">
    <property type="entry name" value="GUANYLATE KINASE-RELATED"/>
    <property type="match status" value="1"/>
</dbReference>
<dbReference type="RefSeq" id="WP_168989127.1">
    <property type="nucleotide sequence ID" value="NZ_CAWPHM010000025.1"/>
</dbReference>
<keyword evidence="5 6" id="KW-0067">ATP-binding</keyword>
<evidence type="ECO:0000256" key="3">
    <source>
        <dbReference type="ARBA" id="ARBA00022679"/>
    </source>
</evidence>
<sequence length="190" mass="21185">MKESRSEDSALYYVMGASGAGKDSLMRFVRQRCADTPLMFAHRYITRPAEAGGEDHVAVSIEAFNRLRDAGAFALHWSAHGLHYGVGIEIEHWLGAGLKVVLNGSREHLPQASARFPRLRPIMIEVSPERLGERLRARGRESDAEVLARIDRGYRLPPPVHPRLCVVRNDDELELAGEALLDVITGHRTT</sequence>
<evidence type="ECO:0000256" key="2">
    <source>
        <dbReference type="ARBA" id="ARBA00005069"/>
    </source>
</evidence>
<dbReference type="Gene3D" id="3.40.50.300">
    <property type="entry name" value="P-loop containing nucleotide triphosphate hydrolases"/>
    <property type="match status" value="1"/>
</dbReference>
<evidence type="ECO:0000256" key="4">
    <source>
        <dbReference type="ARBA" id="ARBA00022741"/>
    </source>
</evidence>
<dbReference type="InterPro" id="IPR027417">
    <property type="entry name" value="P-loop_NTPase"/>
</dbReference>
<comment type="pathway">
    <text evidence="2 6">Metabolic intermediate biosynthesis; 5-phospho-alpha-D-ribose 1-diphosphate biosynthesis; 5-phospho-alpha-D-ribose 1-diphosphate from D-ribose 5-phosphate (route II): step 3/3.</text>
</comment>
<proteinExistence type="inferred from homology"/>
<evidence type="ECO:0000313" key="8">
    <source>
        <dbReference type="EMBL" id="NMG04456.1"/>
    </source>
</evidence>
<dbReference type="InterPro" id="IPR012699">
    <property type="entry name" value="PhnN"/>
</dbReference>
<accession>A0A972FLG6</accession>
<comment type="catalytic activity">
    <reaction evidence="1 6">
        <text>alpha-D-ribose 1,5-bisphosphate + ATP = 5-phospho-alpha-D-ribose 1-diphosphate + ADP</text>
        <dbReference type="Rhea" id="RHEA:20109"/>
        <dbReference type="ChEBI" id="CHEBI:30616"/>
        <dbReference type="ChEBI" id="CHEBI:58017"/>
        <dbReference type="ChEBI" id="CHEBI:68688"/>
        <dbReference type="ChEBI" id="CHEBI:456216"/>
        <dbReference type="EC" id="2.7.4.23"/>
    </reaction>
</comment>
<dbReference type="InterPro" id="IPR008145">
    <property type="entry name" value="GK/Ca_channel_bsu"/>
</dbReference>
<evidence type="ECO:0000256" key="6">
    <source>
        <dbReference type="HAMAP-Rule" id="MF_00836"/>
    </source>
</evidence>
<evidence type="ECO:0000256" key="1">
    <source>
        <dbReference type="ARBA" id="ARBA00000373"/>
    </source>
</evidence>
<dbReference type="EC" id="2.7.4.23" evidence="6"/>
<dbReference type="NCBIfam" id="NF007485">
    <property type="entry name" value="PRK10078.1"/>
    <property type="match status" value="1"/>
</dbReference>
<comment type="caution">
    <text evidence="8">The sequence shown here is derived from an EMBL/GenBank/DDBJ whole genome shotgun (WGS) entry which is preliminary data.</text>
</comment>
<protein>
    <recommendedName>
        <fullName evidence="6">Ribose 1,5-bisphosphate phosphokinase PhnN</fullName>
        <ecNumber evidence="6">2.7.4.23</ecNumber>
    </recommendedName>
    <alternativeName>
        <fullName evidence="6">Ribose 1,5-bisphosphokinase</fullName>
    </alternativeName>
</protein>
<keyword evidence="4 6" id="KW-0547">Nucleotide-binding</keyword>
<reference evidence="8" key="1">
    <citation type="submission" date="2019-12" db="EMBL/GenBank/DDBJ databases">
        <title>Comparative genomics gives insights into the taxonomy of the Azoarcus-Aromatoleum group and reveals separate origins of nif in the plant-associated Azoarcus and non-plant-associated Aromatoleum sub-groups.</title>
        <authorList>
            <person name="Lafos M."/>
            <person name="Maluk M."/>
            <person name="Batista M."/>
            <person name="Junghare M."/>
            <person name="Carmona M."/>
            <person name="Faoro H."/>
            <person name="Cruz L.M."/>
            <person name="Battistoni F."/>
            <person name="De Souza E."/>
            <person name="Pedrosa F."/>
            <person name="Chen W.-M."/>
            <person name="Poole P.S."/>
            <person name="Dixon R.A."/>
            <person name="James E.K."/>
        </authorList>
    </citation>
    <scope>NUCLEOTIDE SEQUENCE</scope>
    <source>
        <strain evidence="8">NSC3</strain>
    </source>
</reference>
<comment type="caution">
    <text evidence="6">Lacks conserved residue(s) required for the propagation of feature annotation.</text>
</comment>
<dbReference type="SMART" id="SM00072">
    <property type="entry name" value="GuKc"/>
    <property type="match status" value="1"/>
</dbReference>
<dbReference type="AlphaFoldDB" id="A0A972FLG6"/>
<keyword evidence="9" id="KW-1185">Reference proteome</keyword>
<dbReference type="EMBL" id="WTVM01000122">
    <property type="protein sequence ID" value="NMG04456.1"/>
    <property type="molecule type" value="Genomic_DNA"/>
</dbReference>
<dbReference type="GO" id="GO:0033863">
    <property type="term" value="F:ribose 1,5-bisphosphate phosphokinase activity"/>
    <property type="evidence" value="ECO:0007669"/>
    <property type="project" value="UniProtKB-UniRule"/>
</dbReference>
<keyword evidence="3 6" id="KW-0808">Transferase</keyword>
<dbReference type="Proteomes" id="UP000599523">
    <property type="component" value="Unassembled WGS sequence"/>
</dbReference>
<dbReference type="SUPFAM" id="SSF52540">
    <property type="entry name" value="P-loop containing nucleoside triphosphate hydrolases"/>
    <property type="match status" value="1"/>
</dbReference>
<name>A0A972FLG6_9RHOO</name>
<feature type="domain" description="Guanylate kinase/L-type calcium channel beta subunit" evidence="7">
    <location>
        <begin position="8"/>
        <end position="188"/>
    </location>
</feature>
<evidence type="ECO:0000313" key="9">
    <source>
        <dbReference type="Proteomes" id="UP000599523"/>
    </source>
</evidence>